<dbReference type="Gene3D" id="2.170.300.10">
    <property type="entry name" value="Tie2 ligand-binding domain superfamily"/>
    <property type="match status" value="1"/>
</dbReference>
<evidence type="ECO:0000256" key="1">
    <source>
        <dbReference type="PROSITE-ProRule" id="PRU00076"/>
    </source>
</evidence>
<organism evidence="4 5">
    <name type="scientific">Globodera rostochiensis</name>
    <name type="common">Golden nematode worm</name>
    <name type="synonym">Heterodera rostochiensis</name>
    <dbReference type="NCBI Taxonomy" id="31243"/>
    <lineage>
        <taxon>Eukaryota</taxon>
        <taxon>Metazoa</taxon>
        <taxon>Ecdysozoa</taxon>
        <taxon>Nematoda</taxon>
        <taxon>Chromadorea</taxon>
        <taxon>Rhabditida</taxon>
        <taxon>Tylenchina</taxon>
        <taxon>Tylenchomorpha</taxon>
        <taxon>Tylenchoidea</taxon>
        <taxon>Heteroderidae</taxon>
        <taxon>Heteroderinae</taxon>
        <taxon>Globodera</taxon>
    </lineage>
</organism>
<dbReference type="PROSITE" id="PS00022">
    <property type="entry name" value="EGF_1"/>
    <property type="match status" value="1"/>
</dbReference>
<feature type="domain" description="EGF-like" evidence="3">
    <location>
        <begin position="235"/>
        <end position="271"/>
    </location>
</feature>
<accession>A0A914GXA7</accession>
<evidence type="ECO:0000259" key="3">
    <source>
        <dbReference type="PROSITE" id="PS50026"/>
    </source>
</evidence>
<sequence length="372" mass="41552">MFSFLRWKAFNAMKETTNLSLYIMYQPNAKAAAADFLPALLADCQKPPPSVRSPPMANRCLSPGHNAPPIWNPSSPTDSFPTSSSPQALSRRTTASPPPSPPFIALFVALFIFCLQLPFSTAVRNKEIDENYQRLIPLRDIPQGCDHAKGVTPGTGDPAKEYGFVGGGLEKCRVWLEGDEQSASDEEGHYERYKCKHLKVHGHFNEETGKCECKDHWKGPTCNDYIGCPSNHSYFMGVCTPNNCQHEGELALGSKHIECICKAPWDGRFCDRLACWRMAEKEHERRWRNAGEHCRCADNYEGTNCETVVSCQNGELVAKRCQCAEGWKGEVCDRKCTPNQTCSSPPAFSQKAGIFLSLFGFILTTTFYGNRR</sequence>
<dbReference type="AlphaFoldDB" id="A0A914GXA7"/>
<protein>
    <submittedName>
        <fullName evidence="5">EGF-like domain-containing protein</fullName>
    </submittedName>
</protein>
<comment type="caution">
    <text evidence="1">Lacks conserved residue(s) required for the propagation of feature annotation.</text>
</comment>
<keyword evidence="4" id="KW-1185">Reference proteome</keyword>
<evidence type="ECO:0000313" key="4">
    <source>
        <dbReference type="Proteomes" id="UP000887572"/>
    </source>
</evidence>
<dbReference type="PANTHER" id="PTHR24033:SF224">
    <property type="entry name" value="C-TYPE LECTIN"/>
    <property type="match status" value="1"/>
</dbReference>
<dbReference type="InterPro" id="IPR000742">
    <property type="entry name" value="EGF"/>
</dbReference>
<dbReference type="Proteomes" id="UP000887572">
    <property type="component" value="Unplaced"/>
</dbReference>
<dbReference type="PANTHER" id="PTHR24033">
    <property type="entry name" value="EGF-LIKE DOMAIN-CONTAINING PROTEIN"/>
    <property type="match status" value="1"/>
</dbReference>
<name>A0A914GXA7_GLORO</name>
<feature type="disulfide bond" evidence="1">
    <location>
        <begin position="261"/>
        <end position="270"/>
    </location>
</feature>
<evidence type="ECO:0000313" key="5">
    <source>
        <dbReference type="WBParaSite" id="Gr19_v10_g11241.t1"/>
    </source>
</evidence>
<reference evidence="5" key="1">
    <citation type="submission" date="2022-11" db="UniProtKB">
        <authorList>
            <consortium name="WormBaseParasite"/>
        </authorList>
    </citation>
    <scope>IDENTIFICATION</scope>
</reference>
<proteinExistence type="predicted"/>
<keyword evidence="1" id="KW-0245">EGF-like domain</keyword>
<dbReference type="InterPro" id="IPR051830">
    <property type="entry name" value="NOTCH_homolog"/>
</dbReference>
<dbReference type="PROSITE" id="PS50026">
    <property type="entry name" value="EGF_3"/>
    <property type="match status" value="1"/>
</dbReference>
<dbReference type="PROSITE" id="PS01186">
    <property type="entry name" value="EGF_2"/>
    <property type="match status" value="1"/>
</dbReference>
<feature type="region of interest" description="Disordered" evidence="2">
    <location>
        <begin position="48"/>
        <end position="96"/>
    </location>
</feature>
<dbReference type="WBParaSite" id="Gr19_v10_g11241.t1">
    <property type="protein sequence ID" value="Gr19_v10_g11241.t1"/>
    <property type="gene ID" value="Gr19_v10_g11241"/>
</dbReference>
<feature type="compositionally biased region" description="Low complexity" evidence="2">
    <location>
        <begin position="73"/>
        <end position="86"/>
    </location>
</feature>
<keyword evidence="1" id="KW-1015">Disulfide bond</keyword>
<evidence type="ECO:0000256" key="2">
    <source>
        <dbReference type="SAM" id="MobiDB-lite"/>
    </source>
</evidence>